<dbReference type="EMBL" id="QMFZ01000044">
    <property type="protein sequence ID" value="RBB33521.1"/>
    <property type="molecule type" value="Genomic_DNA"/>
</dbReference>
<reference evidence="1 2" key="1">
    <citation type="submission" date="2018-06" db="EMBL/GenBank/DDBJ databases">
        <title>Draft genome sequence of Burkholderia reimsis strain BE51 isolated from a French agricultural soil.</title>
        <authorList>
            <person name="Esmaeel Q."/>
        </authorList>
    </citation>
    <scope>NUCLEOTIDE SEQUENCE [LARGE SCALE GENOMIC DNA]</scope>
    <source>
        <strain evidence="1 2">BE51</strain>
    </source>
</reference>
<proteinExistence type="predicted"/>
<evidence type="ECO:0008006" key="3">
    <source>
        <dbReference type="Google" id="ProtNLM"/>
    </source>
</evidence>
<evidence type="ECO:0000313" key="2">
    <source>
        <dbReference type="Proteomes" id="UP000252458"/>
    </source>
</evidence>
<name>A0A365QJR6_9BURK</name>
<organism evidence="1 2">
    <name type="scientific">Burkholderia reimsis</name>
    <dbReference type="NCBI Taxonomy" id="2234132"/>
    <lineage>
        <taxon>Bacteria</taxon>
        <taxon>Pseudomonadati</taxon>
        <taxon>Pseudomonadota</taxon>
        <taxon>Betaproteobacteria</taxon>
        <taxon>Burkholderiales</taxon>
        <taxon>Burkholderiaceae</taxon>
        <taxon>Burkholderia</taxon>
    </lineage>
</organism>
<protein>
    <recommendedName>
        <fullName evidence="3">Knr4/Smi1-like domain-containing protein</fullName>
    </recommendedName>
</protein>
<evidence type="ECO:0000313" key="1">
    <source>
        <dbReference type="EMBL" id="RBB33521.1"/>
    </source>
</evidence>
<keyword evidence="2" id="KW-1185">Reference proteome</keyword>
<sequence>MTDRASRRQLDLLGSPRWQWLDELLRIWYVRALDSADGCSPDELADISARLNFVMPATLAEWFELVGHRLESVQDAPATPLTVRVQDGLVSVWTENQAVWTLLVGAGNDPMCQIDSSDFCFPATPLSQALHGMTLSDTLVGAWDGNGRGPLGDLASSVVGGVIEDATDDEVARVLSAFPQLKVPGNPFYNVQPHGDGTTILRDGIGLEWAVATAEAFEHIDALVPLEPPGGRYRVSLELPTAVARQVGLIGRSAIPDLNAIHLPSELARPATGSVSQLSASFEWETAQPEKCMSAVRNALPETERALAKITYRPERIAHWRTVESDGGVDDAR</sequence>
<dbReference type="AlphaFoldDB" id="A0A365QJR6"/>
<accession>A0A365QJR6</accession>
<gene>
    <name evidence="1" type="ORF">DPV79_34895</name>
</gene>
<dbReference type="RefSeq" id="WP_113047550.1">
    <property type="nucleotide sequence ID" value="NZ_QMFZ01000044.1"/>
</dbReference>
<dbReference type="Proteomes" id="UP000252458">
    <property type="component" value="Unassembled WGS sequence"/>
</dbReference>
<comment type="caution">
    <text evidence="1">The sequence shown here is derived from an EMBL/GenBank/DDBJ whole genome shotgun (WGS) entry which is preliminary data.</text>
</comment>